<dbReference type="OrthoDB" id="3790283at2759"/>
<comment type="caution">
    <text evidence="3">The sequence shown here is derived from an EMBL/GenBank/DDBJ whole genome shotgun (WGS) entry which is preliminary data.</text>
</comment>
<feature type="region of interest" description="Disordered" evidence="2">
    <location>
        <begin position="192"/>
        <end position="231"/>
    </location>
</feature>
<accession>A0A8J2MU81</accession>
<feature type="coiled-coil region" evidence="1">
    <location>
        <begin position="231"/>
        <end position="258"/>
    </location>
</feature>
<evidence type="ECO:0000256" key="2">
    <source>
        <dbReference type="SAM" id="MobiDB-lite"/>
    </source>
</evidence>
<sequence length="328" mass="36746">MLSQEYSWLFDCNAGQQMPDYLLDAGTYACTDGGDMSAGFDLSSATQESSIISTTHMNNDQQSLWFDSTAQSIDQGIDFASLLTDADFSAPNPNLDSAVVGQNVGSLPAYQDCASVHQEIDAELFYPNAQSPLFHQYINPATVNQGANLYDTSAALSMQHVPDSSLREELERPLSEEEPCVLEFGAGLVTESGTEFGTQPRTESENADKGPQLDREQLQQDRRHEPAEPLQANTIERLNEQDEKIRELELALLQQQQQACSESQQTFVDVRRQWVEVQTNFEQYFERLSGWVEEHSQTNAGELVRMRERVEDLEAEVLALRRCIDSSS</sequence>
<protein>
    <submittedName>
        <fullName evidence="3">Uncharacterized protein</fullName>
    </submittedName>
</protein>
<dbReference type="AlphaFoldDB" id="A0A8J2MU81"/>
<dbReference type="GeneID" id="67014173"/>
<proteinExistence type="predicted"/>
<gene>
    <name evidence="3" type="ORF">ALTATR162_LOCUS27</name>
</gene>
<dbReference type="Proteomes" id="UP000676310">
    <property type="component" value="Unassembled WGS sequence"/>
</dbReference>
<evidence type="ECO:0000313" key="3">
    <source>
        <dbReference type="EMBL" id="CAG5136979.1"/>
    </source>
</evidence>
<evidence type="ECO:0000313" key="4">
    <source>
        <dbReference type="Proteomes" id="UP000676310"/>
    </source>
</evidence>
<organism evidence="3 4">
    <name type="scientific">Alternaria atra</name>
    <dbReference type="NCBI Taxonomy" id="119953"/>
    <lineage>
        <taxon>Eukaryota</taxon>
        <taxon>Fungi</taxon>
        <taxon>Dikarya</taxon>
        <taxon>Ascomycota</taxon>
        <taxon>Pezizomycotina</taxon>
        <taxon>Dothideomycetes</taxon>
        <taxon>Pleosporomycetidae</taxon>
        <taxon>Pleosporales</taxon>
        <taxon>Pleosporineae</taxon>
        <taxon>Pleosporaceae</taxon>
        <taxon>Alternaria</taxon>
        <taxon>Alternaria sect. Ulocladioides</taxon>
    </lineage>
</organism>
<keyword evidence="1" id="KW-0175">Coiled coil</keyword>
<evidence type="ECO:0000256" key="1">
    <source>
        <dbReference type="SAM" id="Coils"/>
    </source>
</evidence>
<feature type="compositionally biased region" description="Basic and acidic residues" evidence="2">
    <location>
        <begin position="202"/>
        <end position="227"/>
    </location>
</feature>
<reference evidence="3" key="1">
    <citation type="submission" date="2021-05" db="EMBL/GenBank/DDBJ databases">
        <authorList>
            <person name="Stam R."/>
        </authorList>
    </citation>
    <scope>NUCLEOTIDE SEQUENCE</scope>
    <source>
        <strain evidence="3">CS162</strain>
    </source>
</reference>
<dbReference type="RefSeq" id="XP_043163555.1">
    <property type="nucleotide sequence ID" value="XM_043307620.1"/>
</dbReference>
<name>A0A8J2MU81_9PLEO</name>
<feature type="compositionally biased region" description="Polar residues" evidence="2">
    <location>
        <begin position="192"/>
        <end position="201"/>
    </location>
</feature>
<dbReference type="EMBL" id="CAJRGZ010000004">
    <property type="protein sequence ID" value="CAG5136979.1"/>
    <property type="molecule type" value="Genomic_DNA"/>
</dbReference>
<keyword evidence="4" id="KW-1185">Reference proteome</keyword>